<organism evidence="2 3">
    <name type="scientific">Mycena rosella</name>
    <name type="common">Pink bonnet</name>
    <name type="synonym">Agaricus rosellus</name>
    <dbReference type="NCBI Taxonomy" id="1033263"/>
    <lineage>
        <taxon>Eukaryota</taxon>
        <taxon>Fungi</taxon>
        <taxon>Dikarya</taxon>
        <taxon>Basidiomycota</taxon>
        <taxon>Agaricomycotina</taxon>
        <taxon>Agaricomycetes</taxon>
        <taxon>Agaricomycetidae</taxon>
        <taxon>Agaricales</taxon>
        <taxon>Marasmiineae</taxon>
        <taxon>Mycenaceae</taxon>
        <taxon>Mycena</taxon>
    </lineage>
</organism>
<dbReference type="AlphaFoldDB" id="A0AAD7G0S4"/>
<gene>
    <name evidence="2" type="ORF">B0H17DRAFT_1146887</name>
</gene>
<dbReference type="Proteomes" id="UP001221757">
    <property type="component" value="Unassembled WGS sequence"/>
</dbReference>
<comment type="caution">
    <text evidence="2">The sequence shown here is derived from an EMBL/GenBank/DDBJ whole genome shotgun (WGS) entry which is preliminary data.</text>
</comment>
<evidence type="ECO:0000313" key="3">
    <source>
        <dbReference type="Proteomes" id="UP001221757"/>
    </source>
</evidence>
<sequence>MPEGTAGAQIPPWGAQSWDWKKLHKKLGVHYSNPGSAGQQSWHVVALARSVPRGVRATQLEPQQNRVHGFSMMEAGGSGGSATSHHLPNDNLLDGGDNAQGCSEMSRTGAAPQQGGAQVRLVNDEWLNALPADAYGMQEGALERTHVQNAQRLEQPETENSLDLTAMSGQTRNTPRPEMAWDDRNPFLTPMRNIDKPEPDSPAIETEEELNAQFVREWEEAMTVAQLPPQPPPQPLPPRMYPRLTIDHFAAMDSEPLPTIAALGIPHSAHAGLTEAVGVDPRALGYHRAAHKHQCLTRCYYALGMDALPICCSGKAIEQAWAEPLAPHGRIDAERIEHANWVEWVDTRHVHPTKEMGPGHRQDTLEDFFQYAAKEQLVFTPQSLPLLSHSDILSQITL</sequence>
<evidence type="ECO:0000313" key="2">
    <source>
        <dbReference type="EMBL" id="KAJ7654156.1"/>
    </source>
</evidence>
<evidence type="ECO:0000256" key="1">
    <source>
        <dbReference type="SAM" id="MobiDB-lite"/>
    </source>
</evidence>
<name>A0AAD7G0S4_MYCRO</name>
<protein>
    <submittedName>
        <fullName evidence="2">Uncharacterized protein</fullName>
    </submittedName>
</protein>
<dbReference type="EMBL" id="JARKIE010000327">
    <property type="protein sequence ID" value="KAJ7654156.1"/>
    <property type="molecule type" value="Genomic_DNA"/>
</dbReference>
<accession>A0AAD7G0S4</accession>
<proteinExistence type="predicted"/>
<keyword evidence="3" id="KW-1185">Reference proteome</keyword>
<reference evidence="2" key="1">
    <citation type="submission" date="2023-03" db="EMBL/GenBank/DDBJ databases">
        <title>Massive genome expansion in bonnet fungi (Mycena s.s.) driven by repeated elements and novel gene families across ecological guilds.</title>
        <authorList>
            <consortium name="Lawrence Berkeley National Laboratory"/>
            <person name="Harder C.B."/>
            <person name="Miyauchi S."/>
            <person name="Viragh M."/>
            <person name="Kuo A."/>
            <person name="Thoen E."/>
            <person name="Andreopoulos B."/>
            <person name="Lu D."/>
            <person name="Skrede I."/>
            <person name="Drula E."/>
            <person name="Henrissat B."/>
            <person name="Morin E."/>
            <person name="Kohler A."/>
            <person name="Barry K."/>
            <person name="LaButti K."/>
            <person name="Morin E."/>
            <person name="Salamov A."/>
            <person name="Lipzen A."/>
            <person name="Mereny Z."/>
            <person name="Hegedus B."/>
            <person name="Baldrian P."/>
            <person name="Stursova M."/>
            <person name="Weitz H."/>
            <person name="Taylor A."/>
            <person name="Grigoriev I.V."/>
            <person name="Nagy L.G."/>
            <person name="Martin F."/>
            <person name="Kauserud H."/>
        </authorList>
    </citation>
    <scope>NUCLEOTIDE SEQUENCE</scope>
    <source>
        <strain evidence="2">CBHHK067</strain>
    </source>
</reference>
<feature type="region of interest" description="Disordered" evidence="1">
    <location>
        <begin position="168"/>
        <end position="188"/>
    </location>
</feature>